<feature type="transmembrane region" description="Helical" evidence="6">
    <location>
        <begin position="18"/>
        <end position="37"/>
    </location>
</feature>
<gene>
    <name evidence="8" type="ORF">HT578_08265</name>
</gene>
<feature type="domain" description="Major facilitator superfamily (MFS) profile" evidence="7">
    <location>
        <begin position="18"/>
        <end position="400"/>
    </location>
</feature>
<dbReference type="Proteomes" id="UP000677126">
    <property type="component" value="Chromosome"/>
</dbReference>
<feature type="transmembrane region" description="Helical" evidence="6">
    <location>
        <begin position="261"/>
        <end position="281"/>
    </location>
</feature>
<organism evidence="8 9">
    <name type="scientific">Novosphingobium decolorationis</name>
    <dbReference type="NCBI Taxonomy" id="2698673"/>
    <lineage>
        <taxon>Bacteria</taxon>
        <taxon>Pseudomonadati</taxon>
        <taxon>Pseudomonadota</taxon>
        <taxon>Alphaproteobacteria</taxon>
        <taxon>Sphingomonadales</taxon>
        <taxon>Sphingomonadaceae</taxon>
        <taxon>Novosphingobium</taxon>
    </lineage>
</organism>
<feature type="transmembrane region" description="Helical" evidence="6">
    <location>
        <begin position="110"/>
        <end position="131"/>
    </location>
</feature>
<feature type="transmembrane region" description="Helical" evidence="6">
    <location>
        <begin position="223"/>
        <end position="241"/>
    </location>
</feature>
<dbReference type="InterPro" id="IPR036259">
    <property type="entry name" value="MFS_trans_sf"/>
</dbReference>
<evidence type="ECO:0000259" key="7">
    <source>
        <dbReference type="PROSITE" id="PS50850"/>
    </source>
</evidence>
<dbReference type="PANTHER" id="PTHR23502:SF132">
    <property type="entry name" value="POLYAMINE TRANSPORTER 2-RELATED"/>
    <property type="match status" value="1"/>
</dbReference>
<evidence type="ECO:0000313" key="9">
    <source>
        <dbReference type="Proteomes" id="UP000677126"/>
    </source>
</evidence>
<evidence type="ECO:0000256" key="2">
    <source>
        <dbReference type="ARBA" id="ARBA00022448"/>
    </source>
</evidence>
<evidence type="ECO:0000256" key="1">
    <source>
        <dbReference type="ARBA" id="ARBA00004141"/>
    </source>
</evidence>
<feature type="transmembrane region" description="Helical" evidence="6">
    <location>
        <begin position="57"/>
        <end position="76"/>
    </location>
</feature>
<keyword evidence="3 6" id="KW-0812">Transmembrane</keyword>
<feature type="transmembrane region" description="Helical" evidence="6">
    <location>
        <begin position="347"/>
        <end position="371"/>
    </location>
</feature>
<feature type="transmembrane region" description="Helical" evidence="6">
    <location>
        <begin position="288"/>
        <end position="308"/>
    </location>
</feature>
<feature type="transmembrane region" description="Helical" evidence="6">
    <location>
        <begin position="314"/>
        <end position="335"/>
    </location>
</feature>
<keyword evidence="4 6" id="KW-1133">Transmembrane helix</keyword>
<evidence type="ECO:0000256" key="5">
    <source>
        <dbReference type="ARBA" id="ARBA00023136"/>
    </source>
</evidence>
<dbReference type="PANTHER" id="PTHR23502">
    <property type="entry name" value="MAJOR FACILITATOR SUPERFAMILY"/>
    <property type="match status" value="1"/>
</dbReference>
<evidence type="ECO:0000256" key="4">
    <source>
        <dbReference type="ARBA" id="ARBA00022989"/>
    </source>
</evidence>
<dbReference type="Gene3D" id="1.20.1720.10">
    <property type="entry name" value="Multidrug resistance protein D"/>
    <property type="match status" value="1"/>
</dbReference>
<feature type="transmembrane region" description="Helical" evidence="6">
    <location>
        <begin position="171"/>
        <end position="191"/>
    </location>
</feature>
<dbReference type="PROSITE" id="PS50850">
    <property type="entry name" value="MFS"/>
    <property type="match status" value="1"/>
</dbReference>
<feature type="transmembrane region" description="Helical" evidence="6">
    <location>
        <begin position="85"/>
        <end position="104"/>
    </location>
</feature>
<dbReference type="EMBL" id="CP054856">
    <property type="protein sequence ID" value="QVM83691.1"/>
    <property type="molecule type" value="Genomic_DNA"/>
</dbReference>
<dbReference type="SUPFAM" id="SSF103473">
    <property type="entry name" value="MFS general substrate transporter"/>
    <property type="match status" value="1"/>
</dbReference>
<name>A0ABX8E6L4_9SPHN</name>
<dbReference type="InterPro" id="IPR020846">
    <property type="entry name" value="MFS_dom"/>
</dbReference>
<proteinExistence type="predicted"/>
<feature type="transmembrane region" description="Helical" evidence="6">
    <location>
        <begin position="377"/>
        <end position="397"/>
    </location>
</feature>
<evidence type="ECO:0000256" key="6">
    <source>
        <dbReference type="SAM" id="Phobius"/>
    </source>
</evidence>
<sequence>MTGAHTSKDSFPMGQAEFVGLMASMQALMALSIDIMLPALGLISEDLGVPDPNQRQLIIGVFMTCAGIGSLFPGALADRFGRRRVALFAIAGNFLMTFVCAVAGSFELLLIARGIAGLLTSAMMVMPMTILRDRYEGDAMARTQSLIATTFMVVPMIAPMVGQAIMLVASWRWIFGVTCAMGVVVFIWASLRLPETLEPENRQEIRPRVIAGNMRLALTERAAIGYFLGGALVQAGLFGYLNSAQQLVGETLGAGEMFPILFGMMAMIMAGTNFINARIVVAFGARRVSHSALIVFIVTGIIHMIVALRGNEDLWTFVPLMTVSMCMLSFIAANFQAISLQPFGRIAGAAASVMSFVRMVLGSVIGAAIGLAFDGSAVPITAGMAIMGSLSLVLILYSERGTLFRRVNPPEYYRQNQPPKQPPHGG</sequence>
<feature type="transmembrane region" description="Helical" evidence="6">
    <location>
        <begin position="143"/>
        <end position="165"/>
    </location>
</feature>
<evidence type="ECO:0000256" key="3">
    <source>
        <dbReference type="ARBA" id="ARBA00022692"/>
    </source>
</evidence>
<dbReference type="InterPro" id="IPR011701">
    <property type="entry name" value="MFS"/>
</dbReference>
<accession>A0ABX8E6L4</accession>
<dbReference type="CDD" id="cd17320">
    <property type="entry name" value="MFS_MdfA_MDR_like"/>
    <property type="match status" value="1"/>
</dbReference>
<protein>
    <submittedName>
        <fullName evidence="8">Multidrug effflux MFS transporter</fullName>
    </submittedName>
</protein>
<keyword evidence="2" id="KW-0813">Transport</keyword>
<dbReference type="Pfam" id="PF07690">
    <property type="entry name" value="MFS_1"/>
    <property type="match status" value="1"/>
</dbReference>
<keyword evidence="5 6" id="KW-0472">Membrane</keyword>
<reference evidence="8 9" key="1">
    <citation type="journal article" date="2021" name="Int. J. Syst. Evol. Microbiol.">
        <title>Novosphingobium decolorationis sp. nov., an aniline blue-decolourizing bacterium isolated from East Pacific sediment.</title>
        <authorList>
            <person name="Chen X."/>
            <person name="Dong B."/>
            <person name="Chen T."/>
            <person name="Ren N."/>
            <person name="Wang J."/>
            <person name="Xu Y."/>
            <person name="Yang J."/>
            <person name="Zhu S."/>
            <person name="Chen J."/>
        </authorList>
    </citation>
    <scope>NUCLEOTIDE SEQUENCE [LARGE SCALE GENOMIC DNA]</scope>
    <source>
        <strain evidence="8 9">502str22</strain>
    </source>
</reference>
<evidence type="ECO:0000313" key="8">
    <source>
        <dbReference type="EMBL" id="QVM83691.1"/>
    </source>
</evidence>
<comment type="subcellular location">
    <subcellularLocation>
        <location evidence="1">Membrane</location>
        <topology evidence="1">Multi-pass membrane protein</topology>
    </subcellularLocation>
</comment>
<keyword evidence="9" id="KW-1185">Reference proteome</keyword>